<name>A0AAN9XMG2_PSOTE</name>
<proteinExistence type="inferred from homology"/>
<evidence type="ECO:0000259" key="12">
    <source>
        <dbReference type="Pfam" id="PF22776"/>
    </source>
</evidence>
<dbReference type="InterPro" id="IPR053952">
    <property type="entry name" value="K_trans_C"/>
</dbReference>
<evidence type="ECO:0000256" key="8">
    <source>
        <dbReference type="ARBA" id="ARBA00023065"/>
    </source>
</evidence>
<evidence type="ECO:0000313" key="14">
    <source>
        <dbReference type="Proteomes" id="UP001386955"/>
    </source>
</evidence>
<sequence>MDSHAFFHQHMKTWKQTILLSFQIVGIVYGQLSTAPLYVFGTMQAADLASEEVVYELVSFIFWTLTIISLVKYASIVLKADDGGEGGTVALYSLLCRNAKVGLLPCDTSSNEVMLYDERSSCAKMKGDSRARRAIEKHKICHYLILFLAIFGSCMTIGDAVLTPALSVYSASTGVQRSLTDILKDIFASTPDTEESVSKALKYVPVPSACVILVGLFMLQHCGTRKIGIMFAPIITVWLLFAAAVGTYNIFHWDVKIIYKISPLYLYKFITHIDIRRWRLLGSVILCVAGSEAMFADLGHFSKKSIKITFICFIYPLLLLCYAGQAAYISKNLPAPDFNHLSQSMPRHCKHLFIVLSLLSSAVGSQSTITACFSIINQCLALNCFPRVKVIHTSKKIHGQIYIPDVNWLLMIFSLTVTVGFRDIVKIGNATGLAIICGMLVTTTLMSLIIALYWEKNLMASGCFLVCFGFLEAAYLSACLLQFHKGAWYLVVLLAVSMTVMLSWHYGTMKKYEFDLQNKVSAEWLIEISPGLGISRVPGIGFIYTDIVAGIPAFFSHFITNLPAFHQVLILVSFKSIPVPYVPESERYLIGRIGPKDYKIYRCIVRSGYCDHIRDTGDFEEQIIRSIGEFISIEQKDIESTVSPDERMIVVGNSRVDGNALVPLDEDEVEVDTSWSVNNDSQISPVDERLESSSGAKKRKKVRFMLPDNDSSPKMELSVRKELLELIDARESGSAYFLGHSHLVVRHGSNFLKTFFIIVYRFSEKNCREPPVALKIPHAALVEVGMVCTI</sequence>
<keyword evidence="3" id="KW-0813">Transport</keyword>
<evidence type="ECO:0000256" key="7">
    <source>
        <dbReference type="ARBA" id="ARBA00022989"/>
    </source>
</evidence>
<keyword evidence="9 10" id="KW-0472">Membrane</keyword>
<comment type="similarity">
    <text evidence="2 10">Belongs to the HAK/KUP transporter (TC 2.A.72.3) family.</text>
</comment>
<evidence type="ECO:0000256" key="10">
    <source>
        <dbReference type="RuleBase" id="RU321113"/>
    </source>
</evidence>
<keyword evidence="6 10" id="KW-0630">Potassium</keyword>
<evidence type="ECO:0000256" key="4">
    <source>
        <dbReference type="ARBA" id="ARBA00022538"/>
    </source>
</evidence>
<feature type="transmembrane region" description="Helical" evidence="10">
    <location>
        <begin position="308"/>
        <end position="330"/>
    </location>
</feature>
<dbReference type="AlphaFoldDB" id="A0AAN9XMG2"/>
<evidence type="ECO:0000256" key="2">
    <source>
        <dbReference type="ARBA" id="ARBA00008440"/>
    </source>
</evidence>
<evidence type="ECO:0000256" key="5">
    <source>
        <dbReference type="ARBA" id="ARBA00022692"/>
    </source>
</evidence>
<feature type="transmembrane region" description="Helical" evidence="10">
    <location>
        <begin position="20"/>
        <end position="41"/>
    </location>
</feature>
<evidence type="ECO:0000259" key="11">
    <source>
        <dbReference type="Pfam" id="PF02705"/>
    </source>
</evidence>
<comment type="subcellular location">
    <subcellularLocation>
        <location evidence="1">Cell membrane</location>
        <topology evidence="1">Multi-pass membrane protein</topology>
    </subcellularLocation>
    <subcellularLocation>
        <location evidence="10">Membrane</location>
        <topology evidence="10">Multi-pass membrane protein</topology>
    </subcellularLocation>
</comment>
<feature type="transmembrane region" description="Helical" evidence="10">
    <location>
        <begin position="231"/>
        <end position="251"/>
    </location>
</feature>
<dbReference type="PANTHER" id="PTHR30540">
    <property type="entry name" value="OSMOTIC STRESS POTASSIUM TRANSPORTER"/>
    <property type="match status" value="1"/>
</dbReference>
<keyword evidence="14" id="KW-1185">Reference proteome</keyword>
<feature type="transmembrane region" description="Helical" evidence="10">
    <location>
        <begin position="140"/>
        <end position="162"/>
    </location>
</feature>
<feature type="transmembrane region" description="Helical" evidence="10">
    <location>
        <begin position="488"/>
        <end position="507"/>
    </location>
</feature>
<dbReference type="GO" id="GO:0015079">
    <property type="term" value="F:potassium ion transmembrane transporter activity"/>
    <property type="evidence" value="ECO:0007669"/>
    <property type="project" value="UniProtKB-UniRule"/>
</dbReference>
<feature type="transmembrane region" description="Helical" evidence="10">
    <location>
        <begin position="53"/>
        <end position="71"/>
    </location>
</feature>
<dbReference type="Proteomes" id="UP001386955">
    <property type="component" value="Unassembled WGS sequence"/>
</dbReference>
<protein>
    <recommendedName>
        <fullName evidence="10">Potassium transporter</fullName>
    </recommendedName>
</protein>
<dbReference type="PANTHER" id="PTHR30540:SF97">
    <property type="entry name" value="POTASSIUM TRANSPORTER"/>
    <property type="match status" value="1"/>
</dbReference>
<feature type="transmembrane region" description="Helical" evidence="10">
    <location>
        <begin position="401"/>
        <end position="421"/>
    </location>
</feature>
<evidence type="ECO:0000256" key="3">
    <source>
        <dbReference type="ARBA" id="ARBA00022448"/>
    </source>
</evidence>
<dbReference type="Pfam" id="PF02705">
    <property type="entry name" value="K_trans"/>
    <property type="match status" value="1"/>
</dbReference>
<dbReference type="InterPro" id="IPR053951">
    <property type="entry name" value="K_trans_N"/>
</dbReference>
<feature type="domain" description="K+ potassium transporter integral membrane" evidence="11">
    <location>
        <begin position="21"/>
        <end position="526"/>
    </location>
</feature>
<comment type="caution">
    <text evidence="13">The sequence shown here is derived from an EMBL/GenBank/DDBJ whole genome shotgun (WGS) entry which is preliminary data.</text>
</comment>
<keyword evidence="4 10" id="KW-0633">Potassium transport</keyword>
<evidence type="ECO:0000313" key="13">
    <source>
        <dbReference type="EMBL" id="KAK7398782.1"/>
    </source>
</evidence>
<evidence type="ECO:0000256" key="9">
    <source>
        <dbReference type="ARBA" id="ARBA00023136"/>
    </source>
</evidence>
<evidence type="ECO:0000256" key="1">
    <source>
        <dbReference type="ARBA" id="ARBA00004651"/>
    </source>
</evidence>
<feature type="domain" description="K+ potassium transporter C-terminal" evidence="12">
    <location>
        <begin position="542"/>
        <end position="790"/>
    </location>
</feature>
<reference evidence="13 14" key="1">
    <citation type="submission" date="2024-01" db="EMBL/GenBank/DDBJ databases">
        <title>The genomes of 5 underutilized Papilionoideae crops provide insights into root nodulation and disease resistanc.</title>
        <authorList>
            <person name="Jiang F."/>
        </authorList>
    </citation>
    <scope>NUCLEOTIDE SEQUENCE [LARGE SCALE GENOMIC DNA]</scope>
    <source>
        <strain evidence="13">DUOXIRENSHENG_FW03</strain>
        <tissue evidence="13">Leaves</tissue>
    </source>
</reference>
<comment type="function">
    <text evidence="10">Potassium transporter.</text>
</comment>
<dbReference type="InterPro" id="IPR003855">
    <property type="entry name" value="K+_transporter"/>
</dbReference>
<feature type="transmembrane region" description="Helical" evidence="10">
    <location>
        <begin position="459"/>
        <end position="481"/>
    </location>
</feature>
<feature type="transmembrane region" description="Helical" evidence="10">
    <location>
        <begin position="433"/>
        <end position="453"/>
    </location>
</feature>
<comment type="caution">
    <text evidence="10">Lacks conserved residue(s) required for the propagation of feature annotation.</text>
</comment>
<keyword evidence="7 10" id="KW-1133">Transmembrane helix</keyword>
<dbReference type="EMBL" id="JAYMYS010000003">
    <property type="protein sequence ID" value="KAK7398782.1"/>
    <property type="molecule type" value="Genomic_DNA"/>
</dbReference>
<dbReference type="Pfam" id="PF22776">
    <property type="entry name" value="K_trans_C"/>
    <property type="match status" value="1"/>
</dbReference>
<evidence type="ECO:0000256" key="6">
    <source>
        <dbReference type="ARBA" id="ARBA00022958"/>
    </source>
</evidence>
<accession>A0AAN9XMG2</accession>
<gene>
    <name evidence="13" type="ORF">VNO78_09955</name>
</gene>
<keyword evidence="5 10" id="KW-0812">Transmembrane</keyword>
<dbReference type="NCBIfam" id="TIGR00794">
    <property type="entry name" value="kup"/>
    <property type="match status" value="1"/>
</dbReference>
<dbReference type="GO" id="GO:0005886">
    <property type="term" value="C:plasma membrane"/>
    <property type="evidence" value="ECO:0007669"/>
    <property type="project" value="UniProtKB-SubCell"/>
</dbReference>
<organism evidence="13 14">
    <name type="scientific">Psophocarpus tetragonolobus</name>
    <name type="common">Winged bean</name>
    <name type="synonym">Dolichos tetragonolobus</name>
    <dbReference type="NCBI Taxonomy" id="3891"/>
    <lineage>
        <taxon>Eukaryota</taxon>
        <taxon>Viridiplantae</taxon>
        <taxon>Streptophyta</taxon>
        <taxon>Embryophyta</taxon>
        <taxon>Tracheophyta</taxon>
        <taxon>Spermatophyta</taxon>
        <taxon>Magnoliopsida</taxon>
        <taxon>eudicotyledons</taxon>
        <taxon>Gunneridae</taxon>
        <taxon>Pentapetalae</taxon>
        <taxon>rosids</taxon>
        <taxon>fabids</taxon>
        <taxon>Fabales</taxon>
        <taxon>Fabaceae</taxon>
        <taxon>Papilionoideae</taxon>
        <taxon>50 kb inversion clade</taxon>
        <taxon>NPAAA clade</taxon>
        <taxon>indigoferoid/millettioid clade</taxon>
        <taxon>Phaseoleae</taxon>
        <taxon>Psophocarpus</taxon>
    </lineage>
</organism>
<keyword evidence="8 10" id="KW-0406">Ion transport</keyword>